<comment type="caution">
    <text evidence="10">The sequence shown here is derived from an EMBL/GenBank/DDBJ whole genome shotgun (WGS) entry which is preliminary data.</text>
</comment>
<dbReference type="PROSITE" id="PS51892">
    <property type="entry name" value="SUBTILASE"/>
    <property type="match status" value="1"/>
</dbReference>
<feature type="active site" description="Charge relay system" evidence="6">
    <location>
        <position position="276"/>
    </location>
</feature>
<evidence type="ECO:0000256" key="7">
    <source>
        <dbReference type="RuleBase" id="RU003355"/>
    </source>
</evidence>
<dbReference type="Gene3D" id="3.40.50.200">
    <property type="entry name" value="Peptidase S8/S53 domain"/>
    <property type="match status" value="1"/>
</dbReference>
<dbReference type="PRINTS" id="PR00723">
    <property type="entry name" value="SUBTILISIN"/>
</dbReference>
<dbReference type="Pfam" id="PF06280">
    <property type="entry name" value="fn3_5"/>
    <property type="match status" value="1"/>
</dbReference>
<dbReference type="InterPro" id="IPR015500">
    <property type="entry name" value="Peptidase_S8_subtilisin-rel"/>
</dbReference>
<evidence type="ECO:0000259" key="8">
    <source>
        <dbReference type="Pfam" id="PF00082"/>
    </source>
</evidence>
<dbReference type="Gene3D" id="3.50.30.30">
    <property type="match status" value="1"/>
</dbReference>
<evidence type="ECO:0000256" key="4">
    <source>
        <dbReference type="ARBA" id="ARBA00022801"/>
    </source>
</evidence>
<dbReference type="InterPro" id="IPR023827">
    <property type="entry name" value="Peptidase_S8_Asp-AS"/>
</dbReference>
<dbReference type="InterPro" id="IPR010435">
    <property type="entry name" value="C5a/SBT2-like_Fn3"/>
</dbReference>
<comment type="similarity">
    <text evidence="1 6 7">Belongs to the peptidase S8 family.</text>
</comment>
<evidence type="ECO:0000256" key="2">
    <source>
        <dbReference type="ARBA" id="ARBA00022670"/>
    </source>
</evidence>
<feature type="domain" description="Peptidase S8/S53" evidence="8">
    <location>
        <begin position="235"/>
        <end position="485"/>
    </location>
</feature>
<evidence type="ECO:0000313" key="10">
    <source>
        <dbReference type="EMBL" id="MET8437257.1"/>
    </source>
</evidence>
<dbReference type="InterPro" id="IPR036852">
    <property type="entry name" value="Peptidase_S8/S53_dom_sf"/>
</dbReference>
<protein>
    <submittedName>
        <fullName evidence="10">S8 family serine peptidase</fullName>
    </submittedName>
</protein>
<organism evidence="10 11">
    <name type="scientific">Streptomyces sp. 900116325</name>
    <dbReference type="NCBI Taxonomy" id="3154295"/>
    <lineage>
        <taxon>Bacteria</taxon>
        <taxon>Bacillati</taxon>
        <taxon>Actinomycetota</taxon>
        <taxon>Actinomycetes</taxon>
        <taxon>Kitasatosporales</taxon>
        <taxon>Streptomycetaceae</taxon>
        <taxon>Streptomyces</taxon>
    </lineage>
</organism>
<dbReference type="PROSITE" id="PS00136">
    <property type="entry name" value="SUBTILASE_ASP"/>
    <property type="match status" value="1"/>
</dbReference>
<keyword evidence="3" id="KW-0732">Signal</keyword>
<dbReference type="SUPFAM" id="SSF52743">
    <property type="entry name" value="Subtilisin-like"/>
    <property type="match status" value="1"/>
</dbReference>
<keyword evidence="11" id="KW-1185">Reference proteome</keyword>
<reference evidence="10 11" key="1">
    <citation type="submission" date="2024-06" db="EMBL/GenBank/DDBJ databases">
        <title>The Natural Products Discovery Center: Release of the First 8490 Sequenced Strains for Exploring Actinobacteria Biosynthetic Diversity.</title>
        <authorList>
            <person name="Kalkreuter E."/>
            <person name="Kautsar S.A."/>
            <person name="Yang D."/>
            <person name="Bader C.D."/>
            <person name="Teijaro C.N."/>
            <person name="Fluegel L."/>
            <person name="Davis C.M."/>
            <person name="Simpson J.R."/>
            <person name="Lauterbach L."/>
            <person name="Steele A.D."/>
            <person name="Gui C."/>
            <person name="Meng S."/>
            <person name="Li G."/>
            <person name="Viehrig K."/>
            <person name="Ye F."/>
            <person name="Su P."/>
            <person name="Kiefer A.F."/>
            <person name="Nichols A."/>
            <person name="Cepeda A.J."/>
            <person name="Yan W."/>
            <person name="Fan B."/>
            <person name="Jiang Y."/>
            <person name="Adhikari A."/>
            <person name="Zheng C.-J."/>
            <person name="Schuster L."/>
            <person name="Cowan T.M."/>
            <person name="Smanski M.J."/>
            <person name="Chevrette M.G."/>
            <person name="De Carvalho L.P.S."/>
            <person name="Shen B."/>
        </authorList>
    </citation>
    <scope>NUCLEOTIDE SEQUENCE [LARGE SCALE GENOMIC DNA]</scope>
    <source>
        <strain evidence="10 11">NPDC005137</strain>
    </source>
</reference>
<proteinExistence type="inferred from homology"/>
<dbReference type="RefSeq" id="WP_356498810.1">
    <property type="nucleotide sequence ID" value="NZ_JBEXIP010000035.1"/>
</dbReference>
<dbReference type="PANTHER" id="PTHR43806">
    <property type="entry name" value="PEPTIDASE S8"/>
    <property type="match status" value="1"/>
</dbReference>
<evidence type="ECO:0000256" key="3">
    <source>
        <dbReference type="ARBA" id="ARBA00022729"/>
    </source>
</evidence>
<accession>A0ABV2UHE1</accession>
<dbReference type="InterPro" id="IPR023828">
    <property type="entry name" value="Peptidase_S8_Ser-AS"/>
</dbReference>
<keyword evidence="2 6" id="KW-0645">Protease</keyword>
<evidence type="ECO:0000256" key="6">
    <source>
        <dbReference type="PROSITE-ProRule" id="PRU01240"/>
    </source>
</evidence>
<dbReference type="InterPro" id="IPR000209">
    <property type="entry name" value="Peptidase_S8/S53_dom"/>
</dbReference>
<dbReference type="InterPro" id="IPR050131">
    <property type="entry name" value="Peptidase_S8_subtilisin-like"/>
</dbReference>
<keyword evidence="5 6" id="KW-0720">Serine protease</keyword>
<name>A0ABV2UHE1_9ACTN</name>
<feature type="domain" description="C5a peptidase/Subtilisin-like protease SBT2-like Fn3-like" evidence="9">
    <location>
        <begin position="537"/>
        <end position="616"/>
    </location>
</feature>
<dbReference type="EMBL" id="JBEXIP010000035">
    <property type="protein sequence ID" value="MET8437257.1"/>
    <property type="molecule type" value="Genomic_DNA"/>
</dbReference>
<evidence type="ECO:0000256" key="5">
    <source>
        <dbReference type="ARBA" id="ARBA00022825"/>
    </source>
</evidence>
<dbReference type="PANTHER" id="PTHR43806:SF65">
    <property type="entry name" value="SERINE PROTEASE APRX"/>
    <property type="match status" value="1"/>
</dbReference>
<dbReference type="Pfam" id="PF00082">
    <property type="entry name" value="Peptidase_S8"/>
    <property type="match status" value="1"/>
</dbReference>
<evidence type="ECO:0000256" key="1">
    <source>
        <dbReference type="ARBA" id="ARBA00011073"/>
    </source>
</evidence>
<dbReference type="Proteomes" id="UP001550044">
    <property type="component" value="Unassembled WGS sequence"/>
</dbReference>
<feature type="active site" description="Charge relay system" evidence="6">
    <location>
        <position position="244"/>
    </location>
</feature>
<evidence type="ECO:0000259" key="9">
    <source>
        <dbReference type="Pfam" id="PF06280"/>
    </source>
</evidence>
<dbReference type="PROSITE" id="PS00138">
    <property type="entry name" value="SUBTILASE_SER"/>
    <property type="match status" value="1"/>
</dbReference>
<evidence type="ECO:0000313" key="11">
    <source>
        <dbReference type="Proteomes" id="UP001550044"/>
    </source>
</evidence>
<feature type="active site" description="Charge relay system" evidence="6">
    <location>
        <position position="449"/>
    </location>
</feature>
<dbReference type="CDD" id="cd07487">
    <property type="entry name" value="Peptidases_S8_1"/>
    <property type="match status" value="1"/>
</dbReference>
<sequence length="1251" mass="130834">MQRHPIPWPGGRSRRGRVLASLAISLLPVPLLVGAAPAAVGSSPTAATSAPTPARTEIKAIHDVTLVTGDVVTLTTFKGKAQPAFRVHPDGPSRGLAVVQRSETGTYVIPQAARRAVTANAIDLELFNVERLVAEGYDDASTKALPLVLDNSDGSGVPKAAPQARATATLKSINSRAVDVPKTKAGAFWKQNDDTGERKALHVGKIWLDAKVDVDLAQSVPQIGAPTLWKAGFDGKGVKVAVLDTGVDATHPDLAGRVSQQQNFSHAADAVDHAGHGTHVAATIGGSGTGNGAKGVAPDADLISGKVLDDTGSGYLSDIIAGIEWATAEHADIVNMSLGTADPDDGTGPLSVAVDQATAEHGTLFVVSAGNSGPDTIGSPASAKDALTVGALNRDGSRPNFSSTGPRIGDYGVKPEISAPGVGIVAARAKGTSLGRPVDDLYTAMDGTSMASPHVAGAAALLKQAHPDWSWQQLKASLVGSAQPGDYRAEEGGSGRVDVARAQEQLAYVVPAAVNLGAAPFVDGAPYKTLTTEAAIHNDAATARTFTLTSSITSSIGDPLPDGAVRLSTNEVTVPAGGAASVTITADPNVLTAETLYSGLVTAVATDSTASVRVPVSFYVEPPLRTITVRGTATNGKPVLDDSFVLVLDENSSHMYEGVFRDGVATVRAKPGTYAIQTLLLSPDAGGEQVGNVAMHIKPEVPIGDHGIELAIDTRKATEVTYRTGRDTEQQVGSLGYWRSTRPAFGTRIALPTDFKHVSLFPTQAPENGTQEITVFSTRTAPILAAKAGRQDLSPTQLGSAKQFEGKAEPKLVDVGDGSADGFAGKDVKGKLVLATPAPGPAISSVIERAGAEGAAAVAIGNTGPGRLDATVGSQAAPAFALPGEDVRDLRHLLTHGKSVKVDLVGTLLSPFVYDLVTPYVNTVPSGPLTVRVDESSHAHVSARIYDRGSLEGPANYTNYIARTDGGFGALYPPLVSQLAVRRGAVLDEWFSVDPRTSYTAGVAYARTGGSLWYADTNHKIQQPGRRTVEFFKVVNTWKLADLKANGTNLWVVGDRFLDPTGLYTMREPADTKGMTLYRNGTQIFKSTISDFAAIPVASGEADYRLEVEARRNIPGWEYSTRVTSTVSFKANPQPDSINNHISIPKLGYSARVDLSNRVRAGKPQQLTVTARPTRAGQAEIAKVQTWISYDDGQAWSELALAPVGTDGKWKATFKVPGGESTPKFATLRTVATDANGHSIDQTVERAFGIR</sequence>
<keyword evidence="4 6" id="KW-0378">Hydrolase</keyword>
<gene>
    <name evidence="10" type="ORF">ABZV61_31770</name>
</gene>